<proteinExistence type="predicted"/>
<feature type="region of interest" description="Disordered" evidence="1">
    <location>
        <begin position="1"/>
        <end position="24"/>
    </location>
</feature>
<accession>A0A9D3SS74</accession>
<gene>
    <name evidence="2" type="ORF">KOW79_003380</name>
</gene>
<organism evidence="2 3">
    <name type="scientific">Hemibagrus wyckioides</name>
    <dbReference type="NCBI Taxonomy" id="337641"/>
    <lineage>
        <taxon>Eukaryota</taxon>
        <taxon>Metazoa</taxon>
        <taxon>Chordata</taxon>
        <taxon>Craniata</taxon>
        <taxon>Vertebrata</taxon>
        <taxon>Euteleostomi</taxon>
        <taxon>Actinopterygii</taxon>
        <taxon>Neopterygii</taxon>
        <taxon>Teleostei</taxon>
        <taxon>Ostariophysi</taxon>
        <taxon>Siluriformes</taxon>
        <taxon>Bagridae</taxon>
        <taxon>Hemibagrus</taxon>
    </lineage>
</organism>
<dbReference type="OrthoDB" id="9908305at2759"/>
<dbReference type="Proteomes" id="UP000824219">
    <property type="component" value="Linkage Group LG04"/>
</dbReference>
<evidence type="ECO:0000313" key="2">
    <source>
        <dbReference type="EMBL" id="KAG7333245.1"/>
    </source>
</evidence>
<evidence type="ECO:0000313" key="3">
    <source>
        <dbReference type="Proteomes" id="UP000824219"/>
    </source>
</evidence>
<protein>
    <submittedName>
        <fullName evidence="2">Uncharacterized protein</fullName>
    </submittedName>
</protein>
<comment type="caution">
    <text evidence="2">The sequence shown here is derived from an EMBL/GenBank/DDBJ whole genome shotgun (WGS) entry which is preliminary data.</text>
</comment>
<dbReference type="InterPro" id="IPR037656">
    <property type="entry name" value="DUF5525"/>
</dbReference>
<dbReference type="EMBL" id="JAHKSW010000004">
    <property type="protein sequence ID" value="KAG7333245.1"/>
    <property type="molecule type" value="Genomic_DNA"/>
</dbReference>
<evidence type="ECO:0000256" key="1">
    <source>
        <dbReference type="SAM" id="MobiDB-lite"/>
    </source>
</evidence>
<sequence>MNSKQAQSFMDPLPQGKRARLEGTMGTVSASGLSKANSLPQYSQDKSLPYRHTYMSCGQETLDLPSPWSPSTIFVRNRGSPVVHASATEGSITNPIIYRPETVNFPEDNGSPTVPEDVVAKQKLAYNSRSPSKHSPSSTGLISPVPFRKIPLGCRSLSPAPAEKSGGLAIPKPVYGHSPCCAGQKCTLGQSYTMDQGLQRMPRKMFEEDQMMYYGHWTCMQKKESEALLQQRLLAYEHCGERVPLKDVTTEGYHGLSPGKPQRVSAFSDPCQSNYLYNHVHPFVPSSPDHCQRFQMPRQAHKDLAPVYETVPGMQYGTHMRIYQDCPLTSKLDLDESTSPQTKTPKISCLLGSKVREVWMKDEEMARALQKVLYKLENYVQIQECPFPHVIRAGTVFIPMLVVKEVLFPHVQGTFIDQVLQEHRVELRPTTLTEERQLTQLHRRAFSSKLRRLLSLKHLPDIYPDVLNLLYYDCVCKFLDSTPTDDAQKK</sequence>
<dbReference type="PANTHER" id="PTHR28422">
    <property type="entry name" value="SIMILAR TO HUMAN CHROMOSOME 15 OPEN READING FRAME 39"/>
    <property type="match status" value="1"/>
</dbReference>
<reference evidence="2 3" key="1">
    <citation type="submission" date="2021-06" db="EMBL/GenBank/DDBJ databases">
        <title>Chromosome-level genome assembly of the red-tail catfish (Hemibagrus wyckioides).</title>
        <authorList>
            <person name="Shao F."/>
        </authorList>
    </citation>
    <scope>NUCLEOTIDE SEQUENCE [LARGE SCALE GENOMIC DNA]</scope>
    <source>
        <strain evidence="2">EC202008001</strain>
        <tissue evidence="2">Blood</tissue>
    </source>
</reference>
<dbReference type="AlphaFoldDB" id="A0A9D3SS74"/>
<keyword evidence="3" id="KW-1185">Reference proteome</keyword>
<dbReference type="Pfam" id="PF17663">
    <property type="entry name" value="DUF5525"/>
    <property type="match status" value="1"/>
</dbReference>
<name>A0A9D3SS74_9TELE</name>
<dbReference type="PANTHER" id="PTHR28422:SF1">
    <property type="entry name" value="SIMILAR TO HUMAN CHROMOSOME 15 OPEN READING FRAME 39"/>
    <property type="match status" value="1"/>
</dbReference>